<evidence type="ECO:0000313" key="2">
    <source>
        <dbReference type="Proteomes" id="UP000256779"/>
    </source>
</evidence>
<keyword evidence="2" id="KW-1185">Reference proteome</keyword>
<dbReference type="RefSeq" id="WP_115868711.1">
    <property type="nucleotide sequence ID" value="NZ_QREG01000013.1"/>
</dbReference>
<dbReference type="EMBL" id="QREG01000013">
    <property type="protein sequence ID" value="RED96963.1"/>
    <property type="molecule type" value="Genomic_DNA"/>
</dbReference>
<name>A0A3D9L0I7_MARFU</name>
<comment type="caution">
    <text evidence="1">The sequence shown here is derived from an EMBL/GenBank/DDBJ whole genome shotgun (WGS) entry which is preliminary data.</text>
</comment>
<sequence length="75" mass="8860">MDIQAEKLRLIEWLAGLNDPNTLQELITLKKDTEADWWDEISAEERADIKEGMLQSENGQMIAHEEVMKKYKKWL</sequence>
<gene>
    <name evidence="1" type="ORF">C7460_11311</name>
</gene>
<organism evidence="1 2">
    <name type="scientific">Marinoscillum furvescens DSM 4134</name>
    <dbReference type="NCBI Taxonomy" id="1122208"/>
    <lineage>
        <taxon>Bacteria</taxon>
        <taxon>Pseudomonadati</taxon>
        <taxon>Bacteroidota</taxon>
        <taxon>Cytophagia</taxon>
        <taxon>Cytophagales</taxon>
        <taxon>Reichenbachiellaceae</taxon>
        <taxon>Marinoscillum</taxon>
    </lineage>
</organism>
<protein>
    <submittedName>
        <fullName evidence="1">Uncharacterized protein</fullName>
    </submittedName>
</protein>
<dbReference type="AlphaFoldDB" id="A0A3D9L0I7"/>
<reference evidence="1 2" key="1">
    <citation type="submission" date="2018-07" db="EMBL/GenBank/DDBJ databases">
        <title>Genomic Encyclopedia of Type Strains, Phase IV (KMG-IV): sequencing the most valuable type-strain genomes for metagenomic binning, comparative biology and taxonomic classification.</title>
        <authorList>
            <person name="Goeker M."/>
        </authorList>
    </citation>
    <scope>NUCLEOTIDE SEQUENCE [LARGE SCALE GENOMIC DNA]</scope>
    <source>
        <strain evidence="1 2">DSM 4134</strain>
    </source>
</reference>
<accession>A0A3D9L0I7</accession>
<proteinExistence type="predicted"/>
<dbReference type="OrthoDB" id="1122071at2"/>
<evidence type="ECO:0000313" key="1">
    <source>
        <dbReference type="EMBL" id="RED96963.1"/>
    </source>
</evidence>
<dbReference type="Proteomes" id="UP000256779">
    <property type="component" value="Unassembled WGS sequence"/>
</dbReference>